<keyword evidence="1" id="KW-0472">Membrane</keyword>
<protein>
    <submittedName>
        <fullName evidence="3">Uncharacterized protein</fullName>
    </submittedName>
</protein>
<feature type="transmembrane region" description="Helical" evidence="1">
    <location>
        <begin position="66"/>
        <end position="90"/>
    </location>
</feature>
<evidence type="ECO:0000313" key="2">
    <source>
        <dbReference type="Proteomes" id="UP000887564"/>
    </source>
</evidence>
<keyword evidence="1" id="KW-0812">Transmembrane</keyword>
<proteinExistence type="predicted"/>
<keyword evidence="2" id="KW-1185">Reference proteome</keyword>
<accession>A0A914R515</accession>
<dbReference type="AlphaFoldDB" id="A0A914R515"/>
<evidence type="ECO:0000256" key="1">
    <source>
        <dbReference type="SAM" id="Phobius"/>
    </source>
</evidence>
<reference evidence="3" key="1">
    <citation type="submission" date="2022-11" db="UniProtKB">
        <authorList>
            <consortium name="WormBaseParasite"/>
        </authorList>
    </citation>
    <scope>IDENTIFICATION</scope>
</reference>
<sequence>MSETAAVKHVNERKSLTFNFSSNFGRVRVQAWNVLIFPENKGSPELIQPSIYATDSEVLAKVQGQLLGAITLLDALQDGICFFITLFYLISLKQKMPAK</sequence>
<evidence type="ECO:0000313" key="3">
    <source>
        <dbReference type="WBParaSite" id="PEQ_0000135801-mRNA-1"/>
    </source>
</evidence>
<dbReference type="Proteomes" id="UP000887564">
    <property type="component" value="Unplaced"/>
</dbReference>
<organism evidence="2 3">
    <name type="scientific">Parascaris equorum</name>
    <name type="common">Equine roundworm</name>
    <dbReference type="NCBI Taxonomy" id="6256"/>
    <lineage>
        <taxon>Eukaryota</taxon>
        <taxon>Metazoa</taxon>
        <taxon>Ecdysozoa</taxon>
        <taxon>Nematoda</taxon>
        <taxon>Chromadorea</taxon>
        <taxon>Rhabditida</taxon>
        <taxon>Spirurina</taxon>
        <taxon>Ascaridomorpha</taxon>
        <taxon>Ascaridoidea</taxon>
        <taxon>Ascarididae</taxon>
        <taxon>Parascaris</taxon>
    </lineage>
</organism>
<name>A0A914R515_PAREQ</name>
<dbReference type="WBParaSite" id="PEQ_0000135801-mRNA-1">
    <property type="protein sequence ID" value="PEQ_0000135801-mRNA-1"/>
    <property type="gene ID" value="PEQ_0000135801"/>
</dbReference>
<keyword evidence="1" id="KW-1133">Transmembrane helix</keyword>